<evidence type="ECO:0000256" key="29">
    <source>
        <dbReference type="ARBA" id="ARBA00049276"/>
    </source>
</evidence>
<evidence type="ECO:0000256" key="16">
    <source>
        <dbReference type="ARBA" id="ARBA00031381"/>
    </source>
</evidence>
<comment type="caution">
    <text evidence="32">The sequence shown here is derived from an EMBL/GenBank/DDBJ whole genome shotgun (WGS) entry which is preliminary data.</text>
</comment>
<comment type="catalytic activity">
    <reaction evidence="24">
        <text>tauroursodeoxycholate(out) + 2 Na(+)(out) = tauroursodeoxycholate(in) + 2 Na(+)(in)</text>
        <dbReference type="Rhea" id="RHEA:71927"/>
        <dbReference type="ChEBI" id="CHEBI:29101"/>
        <dbReference type="ChEBI" id="CHEBI:132028"/>
    </reaction>
</comment>
<dbReference type="PANTHER" id="PTHR10361">
    <property type="entry name" value="SODIUM-BILE ACID COTRANSPORTER"/>
    <property type="match status" value="1"/>
</dbReference>
<comment type="catalytic activity">
    <reaction evidence="26">
        <text>tauro-beta-muricholate(out) + 2 Na(+)(out) = tauro-beta-muricholate(in) + 2 Na(+)(in)</text>
        <dbReference type="Rhea" id="RHEA:72179"/>
        <dbReference type="ChEBI" id="CHEBI:29101"/>
        <dbReference type="ChEBI" id="CHEBI:133064"/>
    </reaction>
</comment>
<keyword evidence="8 31" id="KW-1133">Transmembrane helix</keyword>
<keyword evidence="6" id="KW-0597">Phosphoprotein</keyword>
<evidence type="ECO:0000256" key="30">
    <source>
        <dbReference type="SAM" id="MobiDB-lite"/>
    </source>
</evidence>
<evidence type="ECO:0000256" key="18">
    <source>
        <dbReference type="ARBA" id="ARBA00033014"/>
    </source>
</evidence>
<evidence type="ECO:0000256" key="6">
    <source>
        <dbReference type="ARBA" id="ARBA00022553"/>
    </source>
</evidence>
<accession>A0A9N8EEM9</accession>
<protein>
    <recommendedName>
        <fullName evidence="4">Ileal sodium/bile acid cotransporter</fullName>
    </recommendedName>
    <alternativeName>
        <fullName evidence="17">Apical sodium-dependent bile acid transporter</fullName>
    </alternativeName>
    <alternativeName>
        <fullName evidence="19">Ileal Na(+)/bile acid cotransporter</fullName>
    </alternativeName>
    <alternativeName>
        <fullName evidence="15">Ileal sodium-dependent bile acid transporter</fullName>
    </alternativeName>
    <alternativeName>
        <fullName evidence="18">Na(+)-dependent ileal bile acid transporter</fullName>
    </alternativeName>
    <alternativeName>
        <fullName evidence="16">Solute carrier family 10 member 2</fullName>
    </alternativeName>
</protein>
<evidence type="ECO:0000256" key="22">
    <source>
        <dbReference type="ARBA" id="ARBA00046038"/>
    </source>
</evidence>
<comment type="subcellular location">
    <subcellularLocation>
        <location evidence="1">Membrane</location>
        <topology evidence="1">Multi-pass membrane protein</topology>
    </subcellularLocation>
</comment>
<dbReference type="EMBL" id="CAICTM010000880">
    <property type="protein sequence ID" value="CAB9517799.1"/>
    <property type="molecule type" value="Genomic_DNA"/>
</dbReference>
<evidence type="ECO:0000256" key="19">
    <source>
        <dbReference type="ARBA" id="ARBA00033223"/>
    </source>
</evidence>
<evidence type="ECO:0000256" key="12">
    <source>
        <dbReference type="ARBA" id="ARBA00023136"/>
    </source>
</evidence>
<feature type="transmembrane region" description="Helical" evidence="31">
    <location>
        <begin position="28"/>
        <end position="48"/>
    </location>
</feature>
<dbReference type="AlphaFoldDB" id="A0A9N8EEM9"/>
<gene>
    <name evidence="32" type="ORF">SEMRO_881_G215230.1</name>
</gene>
<dbReference type="PANTHER" id="PTHR10361:SF19">
    <property type="entry name" value="ILEAL SODIUM_BILE ACID COTRANSPORTER"/>
    <property type="match status" value="1"/>
</dbReference>
<dbReference type="Proteomes" id="UP001153069">
    <property type="component" value="Unassembled WGS sequence"/>
</dbReference>
<evidence type="ECO:0000256" key="25">
    <source>
        <dbReference type="ARBA" id="ARBA00047743"/>
    </source>
</evidence>
<evidence type="ECO:0000256" key="28">
    <source>
        <dbReference type="ARBA" id="ARBA00048338"/>
    </source>
</evidence>
<comment type="function">
    <text evidence="22">Plays a critical role in the sodium-dependent reabsorption of bile acids from the lumen of the small intestine. Transports various bile acids, unconjugated or conjugated, such as cholate and taurocholate. Also responsible for bile acid transport in the renal proximal tubules, a salvage mechanism that helps conserve bile acids. Works collaboratively with the Na(+)-taurocholate cotransporting polypeptide (NTCP), the organic solute transporter (OST), and the bile salt export pump (BSEP), to ensure efficacious biological recycling of bile acids during enterohepatic circulation.</text>
</comment>
<evidence type="ECO:0000256" key="14">
    <source>
        <dbReference type="ARBA" id="ARBA00023201"/>
    </source>
</evidence>
<keyword evidence="33" id="KW-1185">Reference proteome</keyword>
<evidence type="ECO:0000256" key="31">
    <source>
        <dbReference type="SAM" id="Phobius"/>
    </source>
</evidence>
<evidence type="ECO:0000256" key="8">
    <source>
        <dbReference type="ARBA" id="ARBA00022989"/>
    </source>
</evidence>
<reference evidence="32" key="1">
    <citation type="submission" date="2020-06" db="EMBL/GenBank/DDBJ databases">
        <authorList>
            <consortium name="Plant Systems Biology data submission"/>
        </authorList>
    </citation>
    <scope>NUCLEOTIDE SEQUENCE</scope>
    <source>
        <strain evidence="32">D6</strain>
    </source>
</reference>
<evidence type="ECO:0000256" key="24">
    <source>
        <dbReference type="ARBA" id="ARBA00047596"/>
    </source>
</evidence>
<keyword evidence="9" id="KW-0915">Sodium</keyword>
<evidence type="ECO:0000256" key="9">
    <source>
        <dbReference type="ARBA" id="ARBA00023053"/>
    </source>
</evidence>
<comment type="catalytic activity">
    <reaction evidence="27">
        <text>taurocholate(out) + 2 Na(+)(out) = taurocholate(in) + 2 Na(+)(in)</text>
        <dbReference type="Rhea" id="RHEA:71875"/>
        <dbReference type="ChEBI" id="CHEBI:29101"/>
        <dbReference type="ChEBI" id="CHEBI:36257"/>
    </reaction>
</comment>
<feature type="transmembrane region" description="Helical" evidence="31">
    <location>
        <begin position="69"/>
        <end position="91"/>
    </location>
</feature>
<evidence type="ECO:0000256" key="20">
    <source>
        <dbReference type="ARBA" id="ARBA00034215"/>
    </source>
</evidence>
<evidence type="ECO:0000256" key="17">
    <source>
        <dbReference type="ARBA" id="ARBA00032438"/>
    </source>
</evidence>
<feature type="transmembrane region" description="Helical" evidence="31">
    <location>
        <begin position="206"/>
        <end position="226"/>
    </location>
</feature>
<dbReference type="InterPro" id="IPR002657">
    <property type="entry name" value="BilAc:Na_symport/Acr3"/>
</dbReference>
<evidence type="ECO:0000256" key="13">
    <source>
        <dbReference type="ARBA" id="ARBA00023180"/>
    </source>
</evidence>
<organism evidence="32 33">
    <name type="scientific">Seminavis robusta</name>
    <dbReference type="NCBI Taxonomy" id="568900"/>
    <lineage>
        <taxon>Eukaryota</taxon>
        <taxon>Sar</taxon>
        <taxon>Stramenopiles</taxon>
        <taxon>Ochrophyta</taxon>
        <taxon>Bacillariophyta</taxon>
        <taxon>Bacillariophyceae</taxon>
        <taxon>Bacillariophycidae</taxon>
        <taxon>Naviculales</taxon>
        <taxon>Naviculaceae</taxon>
        <taxon>Seminavis</taxon>
    </lineage>
</organism>
<dbReference type="GO" id="GO:0016020">
    <property type="term" value="C:membrane"/>
    <property type="evidence" value="ECO:0007669"/>
    <property type="project" value="UniProtKB-SubCell"/>
</dbReference>
<evidence type="ECO:0000256" key="1">
    <source>
        <dbReference type="ARBA" id="ARBA00004141"/>
    </source>
</evidence>
<keyword evidence="10" id="KW-0445">Lipid transport</keyword>
<feature type="transmembrane region" description="Helical" evidence="31">
    <location>
        <begin position="302"/>
        <end position="321"/>
    </location>
</feature>
<evidence type="ECO:0000256" key="3">
    <source>
        <dbReference type="ARBA" id="ARBA00011407"/>
    </source>
</evidence>
<evidence type="ECO:0000256" key="10">
    <source>
        <dbReference type="ARBA" id="ARBA00023055"/>
    </source>
</evidence>
<keyword evidence="11" id="KW-0406">Ion transport</keyword>
<dbReference type="GO" id="GO:0006814">
    <property type="term" value="P:sodium ion transport"/>
    <property type="evidence" value="ECO:0007669"/>
    <property type="project" value="UniProtKB-KW"/>
</dbReference>
<evidence type="ECO:0000256" key="7">
    <source>
        <dbReference type="ARBA" id="ARBA00022692"/>
    </source>
</evidence>
<dbReference type="InterPro" id="IPR038770">
    <property type="entry name" value="Na+/solute_symporter_sf"/>
</dbReference>
<evidence type="ECO:0000256" key="5">
    <source>
        <dbReference type="ARBA" id="ARBA00022448"/>
    </source>
</evidence>
<comment type="similarity">
    <text evidence="2">Belongs to the bile acid:sodium symporter (BASS) (TC 2.A.28) family.</text>
</comment>
<keyword evidence="14" id="KW-0739">Sodium transport</keyword>
<comment type="catalytic activity">
    <reaction evidence="28">
        <text>taurochenodeoxycholate(out) + 2 Na(+)(out) = taurochenodeoxycholate(in) + 2 Na(+)(in)</text>
        <dbReference type="Rhea" id="RHEA:71923"/>
        <dbReference type="ChEBI" id="CHEBI:9407"/>
        <dbReference type="ChEBI" id="CHEBI:29101"/>
    </reaction>
</comment>
<evidence type="ECO:0000256" key="15">
    <source>
        <dbReference type="ARBA" id="ARBA00030792"/>
    </source>
</evidence>
<dbReference type="Pfam" id="PF01758">
    <property type="entry name" value="SBF"/>
    <property type="match status" value="1"/>
</dbReference>
<feature type="transmembrane region" description="Helical" evidence="31">
    <location>
        <begin position="97"/>
        <end position="117"/>
    </location>
</feature>
<dbReference type="InterPro" id="IPR004710">
    <property type="entry name" value="Bilac:Na_transpt"/>
</dbReference>
<evidence type="ECO:0000313" key="32">
    <source>
        <dbReference type="EMBL" id="CAB9517799.1"/>
    </source>
</evidence>
<evidence type="ECO:0000256" key="26">
    <source>
        <dbReference type="ARBA" id="ARBA00048013"/>
    </source>
</evidence>
<name>A0A9N8EEM9_9STRA</name>
<keyword evidence="13" id="KW-0325">Glycoprotein</keyword>
<comment type="catalytic activity">
    <reaction evidence="25">
        <text>taurodeoxycholate(out) + 2 Na(+)(out) = taurodeoxycholate(in) + 2 Na(+)(in)</text>
        <dbReference type="Rhea" id="RHEA:72087"/>
        <dbReference type="ChEBI" id="CHEBI:29101"/>
        <dbReference type="ChEBI" id="CHEBI:36261"/>
    </reaction>
</comment>
<evidence type="ECO:0000256" key="11">
    <source>
        <dbReference type="ARBA" id="ARBA00023065"/>
    </source>
</evidence>
<comment type="catalytic activity">
    <reaction evidence="20">
        <text>glycocholate(out) + 2 Na(+)(out) = glycocholate(in) + 2 Na(+)(in)</text>
        <dbReference type="Rhea" id="RHEA:71935"/>
        <dbReference type="ChEBI" id="CHEBI:29101"/>
        <dbReference type="ChEBI" id="CHEBI:29746"/>
    </reaction>
</comment>
<evidence type="ECO:0000256" key="4">
    <source>
        <dbReference type="ARBA" id="ARBA00013351"/>
    </source>
</evidence>
<dbReference type="GO" id="GO:0006869">
    <property type="term" value="P:lipid transport"/>
    <property type="evidence" value="ECO:0007669"/>
    <property type="project" value="UniProtKB-KW"/>
</dbReference>
<evidence type="ECO:0000256" key="23">
    <source>
        <dbReference type="ARBA" id="ARBA00047311"/>
    </source>
</evidence>
<feature type="transmembrane region" description="Helical" evidence="31">
    <location>
        <begin position="238"/>
        <end position="257"/>
    </location>
</feature>
<feature type="transmembrane region" description="Helical" evidence="31">
    <location>
        <begin position="169"/>
        <end position="194"/>
    </location>
</feature>
<keyword evidence="7 31" id="KW-0812">Transmembrane</keyword>
<proteinExistence type="inferred from homology"/>
<evidence type="ECO:0000256" key="2">
    <source>
        <dbReference type="ARBA" id="ARBA00006528"/>
    </source>
</evidence>
<feature type="transmembrane region" description="Helical" evidence="31">
    <location>
        <begin position="269"/>
        <end position="290"/>
    </location>
</feature>
<feature type="region of interest" description="Disordered" evidence="30">
    <location>
        <begin position="362"/>
        <end position="395"/>
    </location>
</feature>
<sequence length="395" mass="43771">MSLPNYLRWFRNLQEPPLEEEQVDDDNAVSMVIELVLGLAIFLIMIAVGSSCKWELVKKMFSSPKALKAAAVGVTCQFLVMPAVAYALTKIFALDGYMAFGAIIAATMPGGGISNIYTMWGQGILELSVFMTIVSTIVSFGMTPLWIYIFSNFVIDFSDNSTTSEPTIAIDQIAISLVMLLVPLSIGVSLNFCSCTNKIRPILEKGIHVLAILFLMAAIVALLVQYHEGLADFATWQLGVSAFIYFPIATGLSYGITTLLKFSPAARRTVVFEVGLQNLALALAIGEQALKYKWQREQAIPFPLLYAIFMYCWAGLLVPVFRRQRRVNEEQGNVDCDPDFFVVSENCDEADDVALSMEFDTSKQKARKERSGITPVAEDPTEETERDEDLRVVDV</sequence>
<dbReference type="OrthoDB" id="203097at2759"/>
<keyword evidence="5" id="KW-0813">Transport</keyword>
<evidence type="ECO:0000256" key="27">
    <source>
        <dbReference type="ARBA" id="ARBA00048327"/>
    </source>
</evidence>
<comment type="catalytic activity">
    <reaction evidence="21">
        <text>cholate(out) + 2 Na(+)(out) = cholate(in) + 2 Na(+)(in)</text>
        <dbReference type="Rhea" id="RHEA:71911"/>
        <dbReference type="ChEBI" id="CHEBI:29101"/>
        <dbReference type="ChEBI" id="CHEBI:29747"/>
    </reaction>
</comment>
<comment type="catalytic activity">
    <reaction evidence="29">
        <text>tauronorcholate(out) + 2 Na(+)(out) = tauronorcholate(in) + 2 Na(+)(in)</text>
        <dbReference type="Rhea" id="RHEA:71915"/>
        <dbReference type="ChEBI" id="CHEBI:29101"/>
        <dbReference type="ChEBI" id="CHEBI:191405"/>
    </reaction>
</comment>
<evidence type="ECO:0000256" key="21">
    <source>
        <dbReference type="ARBA" id="ARBA00034231"/>
    </source>
</evidence>
<comment type="subunit">
    <text evidence="3">Monomer and homodimer.</text>
</comment>
<evidence type="ECO:0000313" key="33">
    <source>
        <dbReference type="Proteomes" id="UP001153069"/>
    </source>
</evidence>
<keyword evidence="12 31" id="KW-0472">Membrane</keyword>
<feature type="transmembrane region" description="Helical" evidence="31">
    <location>
        <begin position="129"/>
        <end position="149"/>
    </location>
</feature>
<dbReference type="Gene3D" id="1.20.1530.20">
    <property type="match status" value="1"/>
</dbReference>
<comment type="catalytic activity">
    <reaction evidence="23">
        <text>tauroallocholate(out) + 2 Na(+)(out) = tauroallocholate(in) + 2 Na(+)(in)</text>
        <dbReference type="Rhea" id="RHEA:51840"/>
        <dbReference type="ChEBI" id="CHEBI:29101"/>
        <dbReference type="ChEBI" id="CHEBI:191406"/>
    </reaction>
</comment>